<dbReference type="RefSeq" id="WP_014260298.1">
    <property type="nucleotide sequence ID" value="NC_016629.1"/>
</dbReference>
<protein>
    <submittedName>
        <fullName evidence="4">NADPH-dependent FMN reductase</fullName>
    </submittedName>
</protein>
<dbReference type="Proteomes" id="UP000007844">
    <property type="component" value="Chromosome"/>
</dbReference>
<reference evidence="4 5" key="1">
    <citation type="journal article" date="2011" name="J. Bacteriol.">
        <title>Genome sequence of the mercury-methylating and pleomorphic Desulfovibrio africanus Strain Walvis Bay.</title>
        <authorList>
            <person name="Brown S.D."/>
            <person name="Wall J.D."/>
            <person name="Kucken A.M."/>
            <person name="Gilmour C.C."/>
            <person name="Podar M."/>
            <person name="Brandt C.C."/>
            <person name="Teshima H."/>
            <person name="Detter J.C."/>
            <person name="Han C.S."/>
            <person name="Land M.L."/>
            <person name="Lucas S."/>
            <person name="Han J."/>
            <person name="Pennacchio L."/>
            <person name="Nolan M."/>
            <person name="Pitluck S."/>
            <person name="Woyke T."/>
            <person name="Goodwin L."/>
            <person name="Palumbo A.V."/>
            <person name="Elias D.A."/>
        </authorList>
    </citation>
    <scope>NUCLEOTIDE SEQUENCE [LARGE SCALE GENOMIC DNA]</scope>
    <source>
        <strain evidence="4 5">Walvis Bay</strain>
    </source>
</reference>
<dbReference type="InterPro" id="IPR005025">
    <property type="entry name" value="FMN_Rdtase-like_dom"/>
</dbReference>
<feature type="domain" description="NADPH-dependent FMN reductase-like" evidence="3">
    <location>
        <begin position="1"/>
        <end position="114"/>
    </location>
</feature>
<sequence length="193" mass="21118">MHAVCLVGSARRKGNTAAMASRFCEGLTAGGATVSVHRLGEMRYSGCIGCFGCKTKADHCVLKDDLAPVLEEVRAADVLVMATPVYFGEVSSQLKAFIDRSFSFLQPNYSKLIKKGRLAPGKTLVMLIAQGHPKADLFTDIYPRYEYFFTRYIGYSRSHMLRALGVYYPGDAEGREDVMAEADALASRVLAGE</sequence>
<dbReference type="Gene3D" id="3.40.50.360">
    <property type="match status" value="1"/>
</dbReference>
<dbReference type="STRING" id="690850.Desaf_2258"/>
<gene>
    <name evidence="4" type="ORF">Desaf_2258</name>
</gene>
<dbReference type="HOGENOM" id="CLU_050993_4_2_7"/>
<dbReference type="eggNOG" id="COG0655">
    <property type="taxonomic scope" value="Bacteria"/>
</dbReference>
<dbReference type="SUPFAM" id="SSF52218">
    <property type="entry name" value="Flavoproteins"/>
    <property type="match status" value="1"/>
</dbReference>
<dbReference type="EMBL" id="CP003221">
    <property type="protein sequence ID" value="EGJ50584.1"/>
    <property type="molecule type" value="Genomic_DNA"/>
</dbReference>
<dbReference type="Pfam" id="PF03358">
    <property type="entry name" value="FMN_red"/>
    <property type="match status" value="1"/>
</dbReference>
<keyword evidence="1" id="KW-0285">Flavoprotein</keyword>
<dbReference type="PANTHER" id="PTHR43278">
    <property type="entry name" value="NAD(P)H-DEPENDENT FMN-CONTAINING OXIDOREDUCTASE YWQN-RELATED"/>
    <property type="match status" value="1"/>
</dbReference>
<evidence type="ECO:0000256" key="2">
    <source>
        <dbReference type="ARBA" id="ARBA00022643"/>
    </source>
</evidence>
<accession>F3YX86</accession>
<keyword evidence="5" id="KW-1185">Reference proteome</keyword>
<dbReference type="KEGG" id="daf:Desaf_2258"/>
<evidence type="ECO:0000256" key="1">
    <source>
        <dbReference type="ARBA" id="ARBA00022630"/>
    </source>
</evidence>
<name>F3YX86_DESAF</name>
<organism evidence="4 5">
    <name type="scientific">Desulfocurvibacter africanus subsp. africanus str. Walvis Bay</name>
    <dbReference type="NCBI Taxonomy" id="690850"/>
    <lineage>
        <taxon>Bacteria</taxon>
        <taxon>Pseudomonadati</taxon>
        <taxon>Thermodesulfobacteriota</taxon>
        <taxon>Desulfovibrionia</taxon>
        <taxon>Desulfovibrionales</taxon>
        <taxon>Desulfovibrionaceae</taxon>
        <taxon>Desulfocurvibacter</taxon>
    </lineage>
</organism>
<keyword evidence="2" id="KW-0288">FMN</keyword>
<dbReference type="PANTHER" id="PTHR43278:SF2">
    <property type="entry name" value="IRON-SULFUR FLAVOPROTEIN"/>
    <property type="match status" value="1"/>
</dbReference>
<evidence type="ECO:0000313" key="4">
    <source>
        <dbReference type="EMBL" id="EGJ50584.1"/>
    </source>
</evidence>
<dbReference type="AlphaFoldDB" id="F3YX86"/>
<evidence type="ECO:0000259" key="3">
    <source>
        <dbReference type="Pfam" id="PF03358"/>
    </source>
</evidence>
<dbReference type="InterPro" id="IPR051796">
    <property type="entry name" value="ISF_SsuE-like"/>
</dbReference>
<dbReference type="GO" id="GO:0016491">
    <property type="term" value="F:oxidoreductase activity"/>
    <property type="evidence" value="ECO:0007669"/>
    <property type="project" value="InterPro"/>
</dbReference>
<proteinExistence type="predicted"/>
<evidence type="ECO:0000313" key="5">
    <source>
        <dbReference type="Proteomes" id="UP000007844"/>
    </source>
</evidence>
<dbReference type="InterPro" id="IPR029039">
    <property type="entry name" value="Flavoprotein-like_sf"/>
</dbReference>